<feature type="non-terminal residue" evidence="1">
    <location>
        <position position="1"/>
    </location>
</feature>
<gene>
    <name evidence="1" type="ORF">SSYM_0110</name>
</gene>
<keyword evidence="2" id="KW-1185">Reference proteome</keyword>
<dbReference type="Proteomes" id="UP000013568">
    <property type="component" value="Unassembled WGS sequence"/>
</dbReference>
<reference evidence="2" key="1">
    <citation type="journal article" date="2011" name="Genome Biol. Evol.">
        <title>Massive genomic decay in Serratia symbiotica, a recently evolved symbiont of aphids.</title>
        <authorList>
            <person name="Burke G.R."/>
            <person name="Moran N.A."/>
        </authorList>
    </citation>
    <scope>NUCLEOTIDE SEQUENCE [LARGE SCALE GENOMIC DNA]</scope>
    <source>
        <strain evidence="2">Tucson</strain>
    </source>
</reference>
<evidence type="ECO:0000313" key="2">
    <source>
        <dbReference type="Proteomes" id="UP000013568"/>
    </source>
</evidence>
<proteinExistence type="predicted"/>
<dbReference type="EMBL" id="GL636249">
    <property type="protein sequence ID" value="EFW11225.1"/>
    <property type="molecule type" value="Genomic_DNA"/>
</dbReference>
<organism evidence="1 2">
    <name type="scientific">Serratia symbiotica str. Tucson</name>
    <dbReference type="NCBI Taxonomy" id="914128"/>
    <lineage>
        <taxon>Bacteria</taxon>
        <taxon>Pseudomonadati</taxon>
        <taxon>Pseudomonadota</taxon>
        <taxon>Gammaproteobacteria</taxon>
        <taxon>Enterobacterales</taxon>
        <taxon>Yersiniaceae</taxon>
        <taxon>Serratia</taxon>
        <taxon>Serratia symbiotica</taxon>
    </lineage>
</organism>
<accession>E9CQE5</accession>
<dbReference type="AlphaFoldDB" id="E9CQE5"/>
<evidence type="ECO:0000313" key="1">
    <source>
        <dbReference type="EMBL" id="EFW11225.1"/>
    </source>
</evidence>
<protein>
    <submittedName>
        <fullName evidence="1">Putative phage tail protein</fullName>
    </submittedName>
</protein>
<feature type="non-terminal residue" evidence="1">
    <location>
        <position position="105"/>
    </location>
</feature>
<sequence>KFSETVTNLLNQKLAKNENGADIPDKNQFVKNIGLLETVDCAKNALDKRTGGSVNGNLHVTQSVHIGDNDSGLRANGDGNVAFYANNAKVGDWSNASLHWLGNAE</sequence>
<name>E9CQE5_9GAMM</name>